<dbReference type="PIRSF" id="PIRSF015617">
    <property type="entry name" value="Adensltrnsf_CobA"/>
    <property type="match status" value="1"/>
</dbReference>
<dbReference type="InterPro" id="IPR003724">
    <property type="entry name" value="CblAdoTrfase_CobA"/>
</dbReference>
<evidence type="ECO:0000313" key="1">
    <source>
        <dbReference type="EMBL" id="WRO22281.1"/>
    </source>
</evidence>
<dbReference type="SUPFAM" id="SSF52540">
    <property type="entry name" value="P-loop containing nucleoside triphosphate hydrolases"/>
    <property type="match status" value="1"/>
</dbReference>
<protein>
    <submittedName>
        <fullName evidence="1">Cob(I)yrinic acid a,c-diamide adenosyltransferase</fullName>
    </submittedName>
</protein>
<proteinExistence type="predicted"/>
<organism evidence="1 2">
    <name type="scientific">Metallumcola ferriviriculae</name>
    <dbReference type="NCBI Taxonomy" id="3039180"/>
    <lineage>
        <taxon>Bacteria</taxon>
        <taxon>Bacillati</taxon>
        <taxon>Bacillota</taxon>
        <taxon>Clostridia</taxon>
        <taxon>Neomoorellales</taxon>
        <taxon>Desulfitibacteraceae</taxon>
        <taxon>Metallumcola</taxon>
    </lineage>
</organism>
<evidence type="ECO:0000313" key="2">
    <source>
        <dbReference type="Proteomes" id="UP001329915"/>
    </source>
</evidence>
<keyword evidence="2" id="KW-1185">Reference proteome</keyword>
<dbReference type="Proteomes" id="UP001329915">
    <property type="component" value="Chromosome"/>
</dbReference>
<name>A0AAU0UQ01_9FIRM</name>
<dbReference type="GO" id="GO:0005524">
    <property type="term" value="F:ATP binding"/>
    <property type="evidence" value="ECO:0007669"/>
    <property type="project" value="InterPro"/>
</dbReference>
<dbReference type="PANTHER" id="PTHR46638:SF1">
    <property type="entry name" value="CORRINOID ADENOSYLTRANSFERASE"/>
    <property type="match status" value="1"/>
</dbReference>
<reference evidence="1 2" key="1">
    <citation type="submission" date="2023-04" db="EMBL/GenBank/DDBJ databases">
        <authorList>
            <person name="Hsu D."/>
        </authorList>
    </citation>
    <scope>NUCLEOTIDE SEQUENCE [LARGE SCALE GENOMIC DNA]</scope>
    <source>
        <strain evidence="1 2">MK1</strain>
    </source>
</reference>
<dbReference type="KEGG" id="dbc:MFMK1_002106"/>
<dbReference type="CDD" id="cd00561">
    <property type="entry name" value="CobA_ACA"/>
    <property type="match status" value="1"/>
</dbReference>
<sequence>MQKGLLMVYTGNGKGKTTAALGQAIRSLGHGKRVFMLQFMKGSPNYGEVIMSKKLTGFTMEQWGRDEFVHPKQPEQIDIDWAQRGLLRANEVIQSGEYQLIILDELNVALGFGLVFWEQVEELLNTKPKILDLIITGRYAPPALLKRADLVSVIDEHRHHYQSGVEAREGIEY</sequence>
<dbReference type="PANTHER" id="PTHR46638">
    <property type="entry name" value="CORRINOID ADENOSYLTRANSFERASE"/>
    <property type="match status" value="1"/>
</dbReference>
<dbReference type="Pfam" id="PF02572">
    <property type="entry name" value="CobA_CobO_BtuR"/>
    <property type="match status" value="1"/>
</dbReference>
<dbReference type="InterPro" id="IPR027417">
    <property type="entry name" value="P-loop_NTPase"/>
</dbReference>
<accession>A0AAU0UQ01</accession>
<gene>
    <name evidence="1" type="ORF">MFMK1_002106</name>
</gene>
<dbReference type="RefSeq" id="WP_366921695.1">
    <property type="nucleotide sequence ID" value="NZ_CP121694.1"/>
</dbReference>
<dbReference type="AlphaFoldDB" id="A0AAU0UQ01"/>
<dbReference type="Gene3D" id="3.40.50.300">
    <property type="entry name" value="P-loop containing nucleotide triphosphate hydrolases"/>
    <property type="match status" value="1"/>
</dbReference>
<dbReference type="GO" id="GO:0008817">
    <property type="term" value="F:corrinoid adenosyltransferase activity"/>
    <property type="evidence" value="ECO:0007669"/>
    <property type="project" value="InterPro"/>
</dbReference>
<dbReference type="EMBL" id="CP121694">
    <property type="protein sequence ID" value="WRO22281.1"/>
    <property type="molecule type" value="Genomic_DNA"/>
</dbReference>
<dbReference type="GO" id="GO:0009236">
    <property type="term" value="P:cobalamin biosynthetic process"/>
    <property type="evidence" value="ECO:0007669"/>
    <property type="project" value="InterPro"/>
</dbReference>